<evidence type="ECO:0000256" key="1">
    <source>
        <dbReference type="SAM" id="Phobius"/>
    </source>
</evidence>
<reference evidence="2" key="2">
    <citation type="submission" date="2021-04" db="EMBL/GenBank/DDBJ databases">
        <authorList>
            <person name="Gilroy R."/>
        </authorList>
    </citation>
    <scope>NUCLEOTIDE SEQUENCE</scope>
    <source>
        <strain evidence="2">ChiHjej10B9-743</strain>
    </source>
</reference>
<organism evidence="2 3">
    <name type="scientific">Candidatus Olsenella excrementavium</name>
    <dbReference type="NCBI Taxonomy" id="2838709"/>
    <lineage>
        <taxon>Bacteria</taxon>
        <taxon>Bacillati</taxon>
        <taxon>Actinomycetota</taxon>
        <taxon>Coriobacteriia</taxon>
        <taxon>Coriobacteriales</taxon>
        <taxon>Atopobiaceae</taxon>
        <taxon>Olsenella</taxon>
    </lineage>
</organism>
<protein>
    <submittedName>
        <fullName evidence="2">Uncharacterized protein</fullName>
    </submittedName>
</protein>
<evidence type="ECO:0000313" key="3">
    <source>
        <dbReference type="Proteomes" id="UP000824133"/>
    </source>
</evidence>
<name>A0A9D2CGS1_9ACTN</name>
<gene>
    <name evidence="2" type="ORF">IAA42_07130</name>
</gene>
<reference evidence="2" key="1">
    <citation type="journal article" date="2021" name="PeerJ">
        <title>Extensive microbial diversity within the chicken gut microbiome revealed by metagenomics and culture.</title>
        <authorList>
            <person name="Gilroy R."/>
            <person name="Ravi A."/>
            <person name="Getino M."/>
            <person name="Pursley I."/>
            <person name="Horton D.L."/>
            <person name="Alikhan N.F."/>
            <person name="Baker D."/>
            <person name="Gharbi K."/>
            <person name="Hall N."/>
            <person name="Watson M."/>
            <person name="Adriaenssens E.M."/>
            <person name="Foster-Nyarko E."/>
            <person name="Jarju S."/>
            <person name="Secka A."/>
            <person name="Antonio M."/>
            <person name="Oren A."/>
            <person name="Chaudhuri R.R."/>
            <person name="La Ragione R."/>
            <person name="Hildebrand F."/>
            <person name="Pallen M.J."/>
        </authorList>
    </citation>
    <scope>NUCLEOTIDE SEQUENCE</scope>
    <source>
        <strain evidence="2">ChiHjej10B9-743</strain>
    </source>
</reference>
<sequence>MGNVRLLSSGHCASDRGKMGDLIISVLISIVTSLIASVVFSAATDGRRWRKVRPKVEFDIYEILLSLMRFIQVGLEINENGWRFSFEKVEAGEATTEDFNLWLQNKCLNNTYKYDEMGDRLLPIGDKLATCRDKLCKQIDRCAAYHAFMTAEEILLLKKIATKVCVYSYEESAETVIAGKVFRPVNPTLAYMADNFLELSHLYLALQNKAISYRRIDRTINSYVVSDFRIAKARKHYYAGEYRRCICALRLMRKVDVFQKYSLLFKAYYCCGEIEKALVALNHYLDVTTLKPISFRNIFSDMHMNIHSLDEKVLEDLCDRFTNDAVNEMIRELDREKRIEDAAIKSALEIKSYYAKG</sequence>
<keyword evidence="1" id="KW-0472">Membrane</keyword>
<keyword evidence="1" id="KW-0812">Transmembrane</keyword>
<evidence type="ECO:0000313" key="2">
    <source>
        <dbReference type="EMBL" id="HIY80188.1"/>
    </source>
</evidence>
<feature type="transmembrane region" description="Helical" evidence="1">
    <location>
        <begin position="22"/>
        <end position="43"/>
    </location>
</feature>
<comment type="caution">
    <text evidence="2">The sequence shown here is derived from an EMBL/GenBank/DDBJ whole genome shotgun (WGS) entry which is preliminary data.</text>
</comment>
<dbReference type="EMBL" id="DXCP01000051">
    <property type="protein sequence ID" value="HIY80188.1"/>
    <property type="molecule type" value="Genomic_DNA"/>
</dbReference>
<dbReference type="Proteomes" id="UP000824133">
    <property type="component" value="Unassembled WGS sequence"/>
</dbReference>
<accession>A0A9D2CGS1</accession>
<dbReference type="AlphaFoldDB" id="A0A9D2CGS1"/>
<keyword evidence="1" id="KW-1133">Transmembrane helix</keyword>
<proteinExistence type="predicted"/>